<feature type="transmembrane region" description="Helical" evidence="1">
    <location>
        <begin position="124"/>
        <end position="141"/>
    </location>
</feature>
<protein>
    <submittedName>
        <fullName evidence="2">Uncharacterized protein</fullName>
    </submittedName>
</protein>
<evidence type="ECO:0000256" key="1">
    <source>
        <dbReference type="SAM" id="Phobius"/>
    </source>
</evidence>
<dbReference type="VEuPathDB" id="VectorBase:AFUN019439"/>
<organism evidence="2">
    <name type="scientific">Anopheles funestus</name>
    <name type="common">African malaria mosquito</name>
    <dbReference type="NCBI Taxonomy" id="62324"/>
    <lineage>
        <taxon>Eukaryota</taxon>
        <taxon>Metazoa</taxon>
        <taxon>Ecdysozoa</taxon>
        <taxon>Arthropoda</taxon>
        <taxon>Hexapoda</taxon>
        <taxon>Insecta</taxon>
        <taxon>Pterygota</taxon>
        <taxon>Neoptera</taxon>
        <taxon>Endopterygota</taxon>
        <taxon>Diptera</taxon>
        <taxon>Nematocera</taxon>
        <taxon>Culicoidea</taxon>
        <taxon>Culicidae</taxon>
        <taxon>Anophelinae</taxon>
        <taxon>Anopheles</taxon>
    </lineage>
</organism>
<feature type="transmembrane region" description="Helical" evidence="1">
    <location>
        <begin position="89"/>
        <end position="112"/>
    </location>
</feature>
<name>A0A4Y0BHD1_ANOFN</name>
<reference evidence="2" key="1">
    <citation type="submission" date="2020-05" db="UniProtKB">
        <authorList>
            <consortium name="EnsemblMetazoa"/>
        </authorList>
    </citation>
    <scope>IDENTIFICATION</scope>
    <source>
        <strain evidence="2">FUMOZ</strain>
    </source>
</reference>
<dbReference type="EnsemblMetazoa" id="AFUN019439-RA">
    <property type="protein sequence ID" value="AFUN019439-PA"/>
    <property type="gene ID" value="AFUN019439"/>
</dbReference>
<keyword evidence="1" id="KW-0472">Membrane</keyword>
<dbReference type="AlphaFoldDB" id="A0A4Y0BHD1"/>
<accession>A0A4Y0BHD1</accession>
<evidence type="ECO:0000313" key="2">
    <source>
        <dbReference type="EnsemblMetazoa" id="AFUN019439-PA"/>
    </source>
</evidence>
<keyword evidence="1" id="KW-1133">Transmembrane helix</keyword>
<feature type="transmembrane region" description="Helical" evidence="1">
    <location>
        <begin position="153"/>
        <end position="179"/>
    </location>
</feature>
<proteinExistence type="predicted"/>
<dbReference type="VEuPathDB" id="VectorBase:AFUN2_007499"/>
<feature type="transmembrane region" description="Helical" evidence="1">
    <location>
        <begin position="49"/>
        <end position="69"/>
    </location>
</feature>
<sequence>MKLSFDTRFCTLPATHWTLPLTCLPLSSSSALSGICARWLPADPPDVRIFLHSCCTLLLINNILSYVFLLSRNAVQATNHTEPRARVRYLHYLLIVWQTNSLLVQGYIYYQISNYQHVAELVDLLPLCLCLLFLDTCYAIALNGSLRVMSNIFYGTVFVAFHAVAWLTLLLSLTCIVYREYIDCSFI</sequence>
<keyword evidence="1" id="KW-0812">Transmembrane</keyword>